<dbReference type="GO" id="GO:0016301">
    <property type="term" value="F:kinase activity"/>
    <property type="evidence" value="ECO:0007669"/>
    <property type="project" value="UniProtKB-KW"/>
</dbReference>
<evidence type="ECO:0000313" key="3">
    <source>
        <dbReference type="EMBL" id="HCL02861.1"/>
    </source>
</evidence>
<dbReference type="CDD" id="cd05399">
    <property type="entry name" value="NT_Rel-Spo_like"/>
    <property type="match status" value="1"/>
</dbReference>
<dbReference type="AlphaFoldDB" id="A0A3D2X6W7"/>
<dbReference type="Gene3D" id="3.30.460.10">
    <property type="entry name" value="Beta Polymerase, domain 2"/>
    <property type="match status" value="1"/>
</dbReference>
<feature type="domain" description="RelA/SpoT" evidence="2">
    <location>
        <begin position="74"/>
        <end position="197"/>
    </location>
</feature>
<dbReference type="InterPro" id="IPR043519">
    <property type="entry name" value="NT_sf"/>
</dbReference>
<dbReference type="InterPro" id="IPR007685">
    <property type="entry name" value="RelA_SpoT"/>
</dbReference>
<feature type="non-terminal residue" evidence="3">
    <location>
        <position position="203"/>
    </location>
</feature>
<dbReference type="PANTHER" id="PTHR47837:SF2">
    <property type="entry name" value="GTP PYROPHOSPHOKINASE YWAC"/>
    <property type="match status" value="1"/>
</dbReference>
<dbReference type="UniPathway" id="UPA00908">
    <property type="reaction ID" value="UER00884"/>
</dbReference>
<evidence type="ECO:0000259" key="2">
    <source>
        <dbReference type="SMART" id="SM00954"/>
    </source>
</evidence>
<dbReference type="PANTHER" id="PTHR47837">
    <property type="entry name" value="GTP PYROPHOSPHOKINASE YJBM"/>
    <property type="match status" value="1"/>
</dbReference>
<dbReference type="Pfam" id="PF04607">
    <property type="entry name" value="RelA_SpoT"/>
    <property type="match status" value="1"/>
</dbReference>
<keyword evidence="3" id="KW-0418">Kinase</keyword>
<dbReference type="SMART" id="SM00954">
    <property type="entry name" value="RelA_SpoT"/>
    <property type="match status" value="1"/>
</dbReference>
<sequence length="203" mass="23659">MINRYKQNDKDEKAEIIKTFFPDDPDLILNYISDFRELMMKYNAAIREIQTKLEILNDELSLNNRHSPIENIISRIKKPMSIAKKLKDSGKEITLESIVENLNDVAGIRVICSFVDDIYKVAKMLASQDDITVLKVKDYIKNPKPNGYRSYHMIVEVPVFFSDSKQPMRVEVQIRTIAMDFWASLEHQLKYKGKDNITKNIIT</sequence>
<dbReference type="Gene3D" id="1.10.287.860">
    <property type="entry name" value="Nucleotidyltransferase"/>
    <property type="match status" value="1"/>
</dbReference>
<proteinExistence type="predicted"/>
<comment type="caution">
    <text evidence="3">The sequence shown here is derived from an EMBL/GenBank/DDBJ whole genome shotgun (WGS) entry which is preliminary data.</text>
</comment>
<evidence type="ECO:0000313" key="4">
    <source>
        <dbReference type="Proteomes" id="UP000262969"/>
    </source>
</evidence>
<protein>
    <submittedName>
        <fullName evidence="3">GTP pyrophosphokinase</fullName>
    </submittedName>
</protein>
<name>A0A3D2X6W7_9FIRM</name>
<organism evidence="3 4">
    <name type="scientific">Lachnoclostridium phytofermentans</name>
    <dbReference type="NCBI Taxonomy" id="66219"/>
    <lineage>
        <taxon>Bacteria</taxon>
        <taxon>Bacillati</taxon>
        <taxon>Bacillota</taxon>
        <taxon>Clostridia</taxon>
        <taxon>Lachnospirales</taxon>
        <taxon>Lachnospiraceae</taxon>
    </lineage>
</organism>
<dbReference type="SUPFAM" id="SSF81301">
    <property type="entry name" value="Nucleotidyltransferase"/>
    <property type="match status" value="1"/>
</dbReference>
<dbReference type="GO" id="GO:0015970">
    <property type="term" value="P:guanosine tetraphosphate biosynthetic process"/>
    <property type="evidence" value="ECO:0007669"/>
    <property type="project" value="UniProtKB-UniPathway"/>
</dbReference>
<evidence type="ECO:0000256" key="1">
    <source>
        <dbReference type="ARBA" id="ARBA00004976"/>
    </source>
</evidence>
<dbReference type="Proteomes" id="UP000262969">
    <property type="component" value="Unassembled WGS sequence"/>
</dbReference>
<dbReference type="EMBL" id="DPVV01000356">
    <property type="protein sequence ID" value="HCL02861.1"/>
    <property type="molecule type" value="Genomic_DNA"/>
</dbReference>
<comment type="pathway">
    <text evidence="1">Purine metabolism; ppGpp biosynthesis; ppGpp from GTP: step 1/2.</text>
</comment>
<dbReference type="InterPro" id="IPR052366">
    <property type="entry name" value="GTP_Pyrophosphokinase"/>
</dbReference>
<keyword evidence="3" id="KW-0808">Transferase</keyword>
<gene>
    <name evidence="3" type="ORF">DHW61_10705</name>
</gene>
<accession>A0A3D2X6W7</accession>
<reference evidence="3 4" key="1">
    <citation type="journal article" date="2018" name="Nat. Biotechnol.">
        <title>A standardized bacterial taxonomy based on genome phylogeny substantially revises the tree of life.</title>
        <authorList>
            <person name="Parks D.H."/>
            <person name="Chuvochina M."/>
            <person name="Waite D.W."/>
            <person name="Rinke C."/>
            <person name="Skarshewski A."/>
            <person name="Chaumeil P.A."/>
            <person name="Hugenholtz P."/>
        </authorList>
    </citation>
    <scope>NUCLEOTIDE SEQUENCE [LARGE SCALE GENOMIC DNA]</scope>
    <source>
        <strain evidence="3">UBA11728</strain>
    </source>
</reference>